<dbReference type="Gene3D" id="2.10.230.10">
    <property type="entry name" value="Heat shock protein DnaJ, cysteine-rich domain"/>
    <property type="match status" value="1"/>
</dbReference>
<dbReference type="EMBL" id="LRPM01000024">
    <property type="protein sequence ID" value="KWZ78500.1"/>
    <property type="molecule type" value="Genomic_DNA"/>
</dbReference>
<keyword evidence="10 14" id="KW-0143">Chaperone</keyword>
<comment type="caution">
    <text evidence="14">Lacks conserved residue(s) required for the propagation of feature annotation.</text>
</comment>
<dbReference type="GO" id="GO:0009408">
    <property type="term" value="P:response to heat"/>
    <property type="evidence" value="ECO:0007669"/>
    <property type="project" value="InterPro"/>
</dbReference>
<dbReference type="InterPro" id="IPR018253">
    <property type="entry name" value="DnaJ_domain_CS"/>
</dbReference>
<dbReference type="STRING" id="33036.HMPREF3200_00703"/>
<dbReference type="GO" id="GO:0051082">
    <property type="term" value="F:unfolded protein binding"/>
    <property type="evidence" value="ECO:0007669"/>
    <property type="project" value="UniProtKB-UniRule"/>
</dbReference>
<feature type="domain" description="J" evidence="16">
    <location>
        <begin position="3"/>
        <end position="68"/>
    </location>
</feature>
<dbReference type="GO" id="GO:0005737">
    <property type="term" value="C:cytoplasm"/>
    <property type="evidence" value="ECO:0007669"/>
    <property type="project" value="UniProtKB-SubCell"/>
</dbReference>
<feature type="binding site" evidence="14">
    <location>
        <position position="208"/>
    </location>
    <ligand>
        <name>Zn(2+)</name>
        <dbReference type="ChEBI" id="CHEBI:29105"/>
        <label>1</label>
    </ligand>
</feature>
<feature type="domain" description="CR-type" evidence="17">
    <location>
        <begin position="135"/>
        <end position="217"/>
    </location>
</feature>
<keyword evidence="8 14" id="KW-0862">Zinc</keyword>
<keyword evidence="4 14" id="KW-0235">DNA replication</keyword>
<dbReference type="PROSITE" id="PS51188">
    <property type="entry name" value="ZF_CR"/>
    <property type="match status" value="1"/>
</dbReference>
<comment type="domain">
    <text evidence="14">The J domain is necessary and sufficient to stimulate DnaK ATPase activity. Zinc center 1 plays an important role in the autonomous, DnaK-independent chaperone activity of DnaJ. Zinc center 2 is essential for interaction with DnaK and for DnaJ activity.</text>
</comment>
<organism evidence="18 19">
    <name type="scientific">Anaerococcus tetradius</name>
    <dbReference type="NCBI Taxonomy" id="33036"/>
    <lineage>
        <taxon>Bacteria</taxon>
        <taxon>Bacillati</taxon>
        <taxon>Bacillota</taxon>
        <taxon>Tissierellia</taxon>
        <taxon>Tissierellales</taxon>
        <taxon>Peptoniphilaceae</taxon>
        <taxon>Anaerococcus</taxon>
    </lineage>
</organism>
<dbReference type="CDD" id="cd06257">
    <property type="entry name" value="DnaJ"/>
    <property type="match status" value="1"/>
</dbReference>
<evidence type="ECO:0000256" key="15">
    <source>
        <dbReference type="PROSITE-ProRule" id="PRU00546"/>
    </source>
</evidence>
<dbReference type="SUPFAM" id="SSF46565">
    <property type="entry name" value="Chaperone J-domain"/>
    <property type="match status" value="1"/>
</dbReference>
<keyword evidence="5 14" id="KW-0479">Metal-binding</keyword>
<dbReference type="Gene3D" id="1.10.287.110">
    <property type="entry name" value="DnaJ domain"/>
    <property type="match status" value="1"/>
</dbReference>
<dbReference type="InterPro" id="IPR001305">
    <property type="entry name" value="HSP_DnaJ_Cys-rich_dom"/>
</dbReference>
<evidence type="ECO:0000256" key="11">
    <source>
        <dbReference type="ARBA" id="ARBA00053423"/>
    </source>
</evidence>
<keyword evidence="7 14" id="KW-0863">Zinc-finger</keyword>
<dbReference type="FunFam" id="2.10.230.10:FF:000002">
    <property type="entry name" value="Molecular chaperone DnaJ"/>
    <property type="match status" value="1"/>
</dbReference>
<comment type="function">
    <text evidence="11 14">Participates actively in the response to hyperosmotic and heat shock by preventing the aggregation of stress-denatured proteins and by disaggregating proteins, also in an autonomous, DnaK-independent fashion. Unfolded proteins bind initially to DnaJ; upon interaction with the DnaJ-bound protein, DnaK hydrolyzes its bound ATP, resulting in the formation of a stable complex. GrpE releases ADP from DnaK; ATP binding to DnaK triggers the release of the substrate protein, thus completing the reaction cycle. Several rounds of ATP-dependent interactions between DnaJ, DnaK and GrpE are required for fully efficient folding. Also involved, together with DnaK and GrpE, in the DNA replication of plasmids through activation of initiation proteins.</text>
</comment>
<evidence type="ECO:0000256" key="12">
    <source>
        <dbReference type="ARBA" id="ARBA00061004"/>
    </source>
</evidence>
<dbReference type="Pfam" id="PF01556">
    <property type="entry name" value="DnaJ_C"/>
    <property type="match status" value="1"/>
</dbReference>
<sequence>MRDPYEVLGVEKTADQAVIKREYRKLAKKYHPDLNPDNEEAAEKFKEASLAYEILSDEEKRSKYDRFGSAAFEAGQGGFGGFSGFSQGGFDDIFGDLFGDIFGGGFSSQARANRPIKGADIQQVINLSFQESAFGISKDVQVRHEVTCHVCDGKKSEDPSKVHTCDKCHGRGSFNQVSHTAFGTMSRTVVCDKCGGSGEIIDEACSNCKGSGKEFKSETVRVDIPAGVEDNNVIRVAGKGHVGENGGPYGDLYLILKVKEHEIFKRDGLDIYYEMPISFTKATLGGEIEIPTLKATRKFEIPAGTQTGTKFSLRGEGIKDKRRGRTGNLYFYVKVITPTKLTKEQKEALEKFASISGEEVKEEKSFFEKLKDFFD</sequence>
<accession>A0A133KG45</accession>
<dbReference type="CDD" id="cd10747">
    <property type="entry name" value="DnaJ_C"/>
    <property type="match status" value="1"/>
</dbReference>
<name>A0A133KG45_9FIRM</name>
<dbReference type="OrthoDB" id="9779889at2"/>
<dbReference type="AlphaFoldDB" id="A0A133KG45"/>
<evidence type="ECO:0000256" key="8">
    <source>
        <dbReference type="ARBA" id="ARBA00022833"/>
    </source>
</evidence>
<gene>
    <name evidence="14" type="primary">dnaJ</name>
    <name evidence="18" type="ORF">HMPREF3200_00703</name>
</gene>
<keyword evidence="19" id="KW-1185">Reference proteome</keyword>
<dbReference type="FunFam" id="2.60.260.20:FF:000004">
    <property type="entry name" value="Molecular chaperone DnaJ"/>
    <property type="match status" value="1"/>
</dbReference>
<dbReference type="InterPro" id="IPR002939">
    <property type="entry name" value="DnaJ_C"/>
</dbReference>
<dbReference type="Proteomes" id="UP000070383">
    <property type="component" value="Unassembled WGS sequence"/>
</dbReference>
<feature type="binding site" evidence="14">
    <location>
        <position position="194"/>
    </location>
    <ligand>
        <name>Zn(2+)</name>
        <dbReference type="ChEBI" id="CHEBI:29105"/>
        <label>2</label>
    </ligand>
</feature>
<dbReference type="InterPro" id="IPR012724">
    <property type="entry name" value="DnaJ"/>
</dbReference>
<comment type="caution">
    <text evidence="18">The sequence shown here is derived from an EMBL/GenBank/DDBJ whole genome shotgun (WGS) entry which is preliminary data.</text>
</comment>
<dbReference type="GO" id="GO:0005524">
    <property type="term" value="F:ATP binding"/>
    <property type="evidence" value="ECO:0007669"/>
    <property type="project" value="InterPro"/>
</dbReference>
<dbReference type="PANTHER" id="PTHR43096">
    <property type="entry name" value="DNAJ HOMOLOG 1, MITOCHONDRIAL-RELATED"/>
    <property type="match status" value="1"/>
</dbReference>
<dbReference type="NCBIfam" id="NF008035">
    <property type="entry name" value="PRK10767.1"/>
    <property type="match status" value="1"/>
</dbReference>
<dbReference type="Pfam" id="PF00684">
    <property type="entry name" value="DnaJ_CXXCXGXG"/>
    <property type="match status" value="1"/>
</dbReference>
<dbReference type="HAMAP" id="MF_01152">
    <property type="entry name" value="DnaJ"/>
    <property type="match status" value="1"/>
</dbReference>
<evidence type="ECO:0000256" key="10">
    <source>
        <dbReference type="ARBA" id="ARBA00023186"/>
    </source>
</evidence>
<dbReference type="InterPro" id="IPR036869">
    <property type="entry name" value="J_dom_sf"/>
</dbReference>
<feature type="binding site" evidence="14">
    <location>
        <position position="191"/>
    </location>
    <ligand>
        <name>Zn(2+)</name>
        <dbReference type="ChEBI" id="CHEBI:29105"/>
        <label>2</label>
    </ligand>
</feature>
<evidence type="ECO:0000256" key="7">
    <source>
        <dbReference type="ARBA" id="ARBA00022771"/>
    </source>
</evidence>
<evidence type="ECO:0000256" key="13">
    <source>
        <dbReference type="ARBA" id="ARBA00067609"/>
    </source>
</evidence>
<dbReference type="PROSITE" id="PS50076">
    <property type="entry name" value="DNAJ_2"/>
    <property type="match status" value="1"/>
</dbReference>
<feature type="binding site" evidence="14">
    <location>
        <position position="151"/>
    </location>
    <ligand>
        <name>Zn(2+)</name>
        <dbReference type="ChEBI" id="CHEBI:29105"/>
        <label>1</label>
    </ligand>
</feature>
<dbReference type="InterPro" id="IPR008971">
    <property type="entry name" value="HSP40/DnaJ_pept-bd"/>
</dbReference>
<dbReference type="Gene3D" id="2.60.260.20">
    <property type="entry name" value="Urease metallochaperone UreE, N-terminal domain"/>
    <property type="match status" value="2"/>
</dbReference>
<dbReference type="InterPro" id="IPR001623">
    <property type="entry name" value="DnaJ_domain"/>
</dbReference>
<protein>
    <recommendedName>
        <fullName evidence="13 14">Chaperone protein DnaJ</fullName>
    </recommendedName>
</protein>
<evidence type="ECO:0000256" key="5">
    <source>
        <dbReference type="ARBA" id="ARBA00022723"/>
    </source>
</evidence>
<evidence type="ECO:0000256" key="4">
    <source>
        <dbReference type="ARBA" id="ARBA00022705"/>
    </source>
</evidence>
<feature type="binding site" evidence="14">
    <location>
        <position position="148"/>
    </location>
    <ligand>
        <name>Zn(2+)</name>
        <dbReference type="ChEBI" id="CHEBI:29105"/>
        <label>1</label>
    </ligand>
</feature>
<feature type="binding site" evidence="14">
    <location>
        <position position="165"/>
    </location>
    <ligand>
        <name>Zn(2+)</name>
        <dbReference type="ChEBI" id="CHEBI:29105"/>
        <label>2</label>
    </ligand>
</feature>
<dbReference type="InterPro" id="IPR036410">
    <property type="entry name" value="HSP_DnaJ_Cys-rich_dom_sf"/>
</dbReference>
<dbReference type="SUPFAM" id="SSF49493">
    <property type="entry name" value="HSP40/DnaJ peptide-binding domain"/>
    <property type="match status" value="2"/>
</dbReference>
<dbReference type="Pfam" id="PF00226">
    <property type="entry name" value="DnaJ"/>
    <property type="match status" value="1"/>
</dbReference>
<keyword evidence="3 14" id="KW-0963">Cytoplasm</keyword>
<evidence type="ECO:0000259" key="17">
    <source>
        <dbReference type="PROSITE" id="PS51188"/>
    </source>
</evidence>
<evidence type="ECO:0000256" key="1">
    <source>
        <dbReference type="ARBA" id="ARBA00004496"/>
    </source>
</evidence>
<feature type="binding site" evidence="14">
    <location>
        <position position="168"/>
    </location>
    <ligand>
        <name>Zn(2+)</name>
        <dbReference type="ChEBI" id="CHEBI:29105"/>
        <label>2</label>
    </ligand>
</feature>
<comment type="cofactor">
    <cofactor evidence="14">
        <name>Zn(2+)</name>
        <dbReference type="ChEBI" id="CHEBI:29105"/>
    </cofactor>
    <text evidence="14">Binds 2 Zn(2+) ions per monomer.</text>
</comment>
<evidence type="ECO:0000313" key="19">
    <source>
        <dbReference type="Proteomes" id="UP000070383"/>
    </source>
</evidence>
<comment type="similarity">
    <text evidence="12 14">Belongs to the DnaJ family.</text>
</comment>
<reference evidence="19" key="1">
    <citation type="submission" date="2016-01" db="EMBL/GenBank/DDBJ databases">
        <authorList>
            <person name="Mitreva M."/>
            <person name="Pepin K.H."/>
            <person name="Mihindukulasuriya K.A."/>
            <person name="Fulton R."/>
            <person name="Fronick C."/>
            <person name="O'Laughlin M."/>
            <person name="Miner T."/>
            <person name="Herter B."/>
            <person name="Rosa B.A."/>
            <person name="Cordes M."/>
            <person name="Tomlinson C."/>
            <person name="Wollam A."/>
            <person name="Palsikar V.B."/>
            <person name="Mardis E.R."/>
            <person name="Wilson R.K."/>
        </authorList>
    </citation>
    <scope>NUCLEOTIDE SEQUENCE [LARGE SCALE GENOMIC DNA]</scope>
    <source>
        <strain evidence="19">MJR8151</strain>
    </source>
</reference>
<dbReference type="NCBIfam" id="TIGR02349">
    <property type="entry name" value="DnaJ_bact"/>
    <property type="match status" value="1"/>
</dbReference>
<dbReference type="RefSeq" id="WP_060929211.1">
    <property type="nucleotide sequence ID" value="NZ_KQ955267.1"/>
</dbReference>
<feature type="zinc finger region" description="CR-type" evidence="15">
    <location>
        <begin position="135"/>
        <end position="217"/>
    </location>
</feature>
<dbReference type="CDD" id="cd10719">
    <property type="entry name" value="DnaJ_zf"/>
    <property type="match status" value="1"/>
</dbReference>
<proteinExistence type="inferred from homology"/>
<dbReference type="SMART" id="SM00271">
    <property type="entry name" value="DnaJ"/>
    <property type="match status" value="1"/>
</dbReference>
<evidence type="ECO:0000256" key="6">
    <source>
        <dbReference type="ARBA" id="ARBA00022737"/>
    </source>
</evidence>
<dbReference type="PRINTS" id="PR00625">
    <property type="entry name" value="JDOMAIN"/>
</dbReference>
<dbReference type="PANTHER" id="PTHR43096:SF52">
    <property type="entry name" value="DNAJ HOMOLOG 1, MITOCHONDRIAL-RELATED"/>
    <property type="match status" value="1"/>
</dbReference>
<evidence type="ECO:0000313" key="18">
    <source>
        <dbReference type="EMBL" id="KWZ78500.1"/>
    </source>
</evidence>
<dbReference type="GO" id="GO:0006260">
    <property type="term" value="P:DNA replication"/>
    <property type="evidence" value="ECO:0007669"/>
    <property type="project" value="UniProtKB-KW"/>
</dbReference>
<dbReference type="GO" id="GO:0008270">
    <property type="term" value="F:zinc ion binding"/>
    <property type="evidence" value="ECO:0007669"/>
    <property type="project" value="UniProtKB-UniRule"/>
</dbReference>
<keyword evidence="6 14" id="KW-0677">Repeat</keyword>
<dbReference type="GO" id="GO:0031072">
    <property type="term" value="F:heat shock protein binding"/>
    <property type="evidence" value="ECO:0007669"/>
    <property type="project" value="InterPro"/>
</dbReference>
<evidence type="ECO:0000256" key="2">
    <source>
        <dbReference type="ARBA" id="ARBA00011738"/>
    </source>
</evidence>
<evidence type="ECO:0000256" key="14">
    <source>
        <dbReference type="HAMAP-Rule" id="MF_01152"/>
    </source>
</evidence>
<dbReference type="GO" id="GO:0042026">
    <property type="term" value="P:protein refolding"/>
    <property type="evidence" value="ECO:0007669"/>
    <property type="project" value="TreeGrafter"/>
</dbReference>
<dbReference type="PROSITE" id="PS00636">
    <property type="entry name" value="DNAJ_1"/>
    <property type="match status" value="1"/>
</dbReference>
<dbReference type="SUPFAM" id="SSF57938">
    <property type="entry name" value="DnaJ/Hsp40 cysteine-rich domain"/>
    <property type="match status" value="1"/>
</dbReference>
<comment type="subunit">
    <text evidence="2 14">Homodimer.</text>
</comment>
<comment type="subcellular location">
    <subcellularLocation>
        <location evidence="1 14">Cytoplasm</location>
    </subcellularLocation>
</comment>
<feature type="binding site" evidence="14">
    <location>
        <position position="205"/>
    </location>
    <ligand>
        <name>Zn(2+)</name>
        <dbReference type="ChEBI" id="CHEBI:29105"/>
        <label>1</label>
    </ligand>
</feature>
<evidence type="ECO:0000256" key="9">
    <source>
        <dbReference type="ARBA" id="ARBA00023016"/>
    </source>
</evidence>
<evidence type="ECO:0000259" key="16">
    <source>
        <dbReference type="PROSITE" id="PS50076"/>
    </source>
</evidence>
<dbReference type="PATRIC" id="fig|33036.3.peg.699"/>
<keyword evidence="9 14" id="KW-0346">Stress response</keyword>
<dbReference type="FunFam" id="1.10.287.110:FF:000034">
    <property type="entry name" value="Chaperone protein DnaJ"/>
    <property type="match status" value="1"/>
</dbReference>
<evidence type="ECO:0000256" key="3">
    <source>
        <dbReference type="ARBA" id="ARBA00022490"/>
    </source>
</evidence>